<comment type="subcellular location">
    <subcellularLocation>
        <location evidence="1">Cell inner membrane</location>
        <topology evidence="1">Peripheral membrane protein</topology>
        <orientation evidence="1">Cytoplasmic side</orientation>
    </subcellularLocation>
    <subcellularLocation>
        <location evidence="10">Cell membrane</location>
        <topology evidence="10">Peripheral membrane protein</topology>
        <orientation evidence="10">Cytoplasmic side</orientation>
    </subcellularLocation>
    <subcellularLocation>
        <location evidence="10">Cytoplasm</location>
    </subcellularLocation>
</comment>
<dbReference type="GO" id="GO:0006614">
    <property type="term" value="P:SRP-dependent cotranslational protein targeting to membrane"/>
    <property type="evidence" value="ECO:0007669"/>
    <property type="project" value="InterPro"/>
</dbReference>
<gene>
    <name evidence="10 15" type="primary">ftsY</name>
    <name evidence="15" type="ORF">EBV78_02995</name>
    <name evidence="14" type="ORF">EBX74_03445</name>
</gene>
<evidence type="ECO:0000256" key="8">
    <source>
        <dbReference type="ARBA" id="ARBA00023170"/>
    </source>
</evidence>
<dbReference type="SUPFAM" id="SSF47364">
    <property type="entry name" value="Domain of the SRP/SRP receptor G-proteins"/>
    <property type="match status" value="1"/>
</dbReference>
<evidence type="ECO:0000256" key="4">
    <source>
        <dbReference type="ARBA" id="ARBA00022741"/>
    </source>
</evidence>
<feature type="domain" description="AAA+ ATPase" evidence="11">
    <location>
        <begin position="101"/>
        <end position="281"/>
    </location>
</feature>
<accession>A0A845S943</accession>
<dbReference type="InterPro" id="IPR027417">
    <property type="entry name" value="P-loop_NTPase"/>
</dbReference>
<feature type="domain" description="SRP54-type proteins GTP-binding" evidence="12">
    <location>
        <begin position="102"/>
        <end position="303"/>
    </location>
</feature>
<evidence type="ECO:0000313" key="14">
    <source>
        <dbReference type="EMBL" id="NCU53338.1"/>
    </source>
</evidence>
<dbReference type="GO" id="GO:0003924">
    <property type="term" value="F:GTPase activity"/>
    <property type="evidence" value="ECO:0007669"/>
    <property type="project" value="UniProtKB-UniRule"/>
</dbReference>
<keyword evidence="3 10" id="KW-0963">Cytoplasm</keyword>
<feature type="binding site" evidence="10">
    <location>
        <begin position="255"/>
        <end position="258"/>
    </location>
    <ligand>
        <name>GTP</name>
        <dbReference type="ChEBI" id="CHEBI:37565"/>
    </ligand>
</feature>
<keyword evidence="7 10" id="KW-0472">Membrane</keyword>
<dbReference type="NCBIfam" id="TIGR00064">
    <property type="entry name" value="ftsY"/>
    <property type="match status" value="1"/>
</dbReference>
<feature type="domain" description="Signal recognition particle SRP54 helical bundle" evidence="13">
    <location>
        <begin position="7"/>
        <end position="87"/>
    </location>
</feature>
<comment type="caution">
    <text evidence="15">The sequence shown here is derived from an EMBL/GenBank/DDBJ whole genome shotgun (WGS) entry which is preliminary data.</text>
</comment>
<dbReference type="InterPro" id="IPR004390">
    <property type="entry name" value="SR_rcpt_FtsY"/>
</dbReference>
<dbReference type="Pfam" id="PF02881">
    <property type="entry name" value="SRP54_N"/>
    <property type="match status" value="1"/>
</dbReference>
<evidence type="ECO:0000256" key="5">
    <source>
        <dbReference type="ARBA" id="ARBA00022801"/>
    </source>
</evidence>
<dbReference type="SUPFAM" id="SSF52540">
    <property type="entry name" value="P-loop containing nucleoside triphosphate hydrolases"/>
    <property type="match status" value="1"/>
</dbReference>
<evidence type="ECO:0000256" key="6">
    <source>
        <dbReference type="ARBA" id="ARBA00023134"/>
    </source>
</evidence>
<evidence type="ECO:0000259" key="13">
    <source>
        <dbReference type="SMART" id="SM00963"/>
    </source>
</evidence>
<dbReference type="SMART" id="SM00382">
    <property type="entry name" value="AAA"/>
    <property type="match status" value="1"/>
</dbReference>
<keyword evidence="4 10" id="KW-0547">Nucleotide-binding</keyword>
<dbReference type="FunFam" id="3.40.50.300:FF:000053">
    <property type="entry name" value="Signal recognition particle receptor FtsY"/>
    <property type="match status" value="1"/>
</dbReference>
<comment type="function">
    <text evidence="10">Involved in targeting and insertion of nascent membrane proteins into the cytoplasmic membrane. Acts as a receptor for the complex formed by the signal recognition particle (SRP) and the ribosome-nascent chain (RNC). Interaction with SRP-RNC leads to the transfer of the RNC complex to the Sec translocase for insertion into the membrane, the hydrolysis of GTP by both Ffh and FtsY, and the dissociation of the SRP-FtsY complex into the individual components.</text>
</comment>
<evidence type="ECO:0000256" key="2">
    <source>
        <dbReference type="ARBA" id="ARBA00022475"/>
    </source>
</evidence>
<comment type="similarity">
    <text evidence="10">Belongs to the GTP-binding SRP family. FtsY subfamily.</text>
</comment>
<feature type="binding site" evidence="10">
    <location>
        <begin position="191"/>
        <end position="195"/>
    </location>
    <ligand>
        <name>GTP</name>
        <dbReference type="ChEBI" id="CHEBI:37565"/>
    </ligand>
</feature>
<dbReference type="InterPro" id="IPR036225">
    <property type="entry name" value="SRP/SRP_N"/>
</dbReference>
<proteinExistence type="inferred from homology"/>
<organism evidence="15 16">
    <name type="scientific">Candidatus Fonsibacter lacus</name>
    <dbReference type="NCBI Taxonomy" id="2576439"/>
    <lineage>
        <taxon>Bacteria</taxon>
        <taxon>Pseudomonadati</taxon>
        <taxon>Pseudomonadota</taxon>
        <taxon>Alphaproteobacteria</taxon>
        <taxon>Candidatus Pelagibacterales</taxon>
        <taxon>Candidatus Pelagibacterales incertae sedis</taxon>
        <taxon>Candidatus Fonsibacter</taxon>
    </lineage>
</organism>
<evidence type="ECO:0000256" key="10">
    <source>
        <dbReference type="HAMAP-Rule" id="MF_00920"/>
    </source>
</evidence>
<dbReference type="InterPro" id="IPR042101">
    <property type="entry name" value="SRP54_N_sf"/>
</dbReference>
<keyword evidence="6 10" id="KW-0342">GTP-binding</keyword>
<dbReference type="AlphaFoldDB" id="A0A845S943"/>
<comment type="subunit">
    <text evidence="10">Part of the signal recognition particle protein translocation system, which is composed of SRP and FtsY. SRP is a ribonucleoprotein composed of Ffh and a 4.5S RNA molecule.</text>
</comment>
<dbReference type="PANTHER" id="PTHR43134:SF1">
    <property type="entry name" value="SIGNAL RECOGNITION PARTICLE RECEPTOR SUBUNIT ALPHA"/>
    <property type="match status" value="1"/>
</dbReference>
<evidence type="ECO:0000259" key="12">
    <source>
        <dbReference type="SMART" id="SM00962"/>
    </source>
</evidence>
<dbReference type="HAMAP" id="MF_00920">
    <property type="entry name" value="FtsY"/>
    <property type="match status" value="1"/>
</dbReference>
<keyword evidence="5 10" id="KW-0378">Hydrolase</keyword>
<dbReference type="InterPro" id="IPR013822">
    <property type="entry name" value="Signal_recog_particl_SRP54_hlx"/>
</dbReference>
<dbReference type="SMART" id="SM00962">
    <property type="entry name" value="SRP54"/>
    <property type="match status" value="1"/>
</dbReference>
<dbReference type="EMBL" id="RGOB01000102">
    <property type="protein sequence ID" value="NCU53338.1"/>
    <property type="molecule type" value="Genomic_DNA"/>
</dbReference>
<evidence type="ECO:0000259" key="11">
    <source>
        <dbReference type="SMART" id="SM00382"/>
    </source>
</evidence>
<name>A0A845S943_9PROT</name>
<evidence type="ECO:0000256" key="3">
    <source>
        <dbReference type="ARBA" id="ARBA00022490"/>
    </source>
</evidence>
<keyword evidence="8 10" id="KW-0675">Receptor</keyword>
<dbReference type="GO" id="GO:0005047">
    <property type="term" value="F:signal recognition particle binding"/>
    <property type="evidence" value="ECO:0007669"/>
    <property type="project" value="TreeGrafter"/>
</dbReference>
<protein>
    <recommendedName>
        <fullName evidence="10">Signal recognition particle receptor FtsY</fullName>
        <shortName evidence="10">SRP receptor</shortName>
        <ecNumber evidence="10">3.6.5.4</ecNumber>
    </recommendedName>
</protein>
<sequence>MNFFKKLQDSLKKTSEKFTKGINEVFNKSRPQAEILQDIEDILIQADVGIGFVEEFRKNIANKKYSKEELTKENFFQAIAKEIEEILIPLQKDFFAKKHNKPTVVLVCGVNGVGKTTTIGKLCKKLKTQGNKIIVGAADTFRAAAIDQLELWCKKINVEIIKSDIGSDPASVAFKSFEYAKQNNADYCVIDTAGRLQNKKNLMEEFSKIIRVLKKIDTNAPHETILVLDATTGQNAINQIEEFKKITPITGIIMTKLDGTAKGGILVAIAKQFQIPIYAIGVGEKEEDLDNFIAKDFVQAFIKS</sequence>
<dbReference type="InterPro" id="IPR000897">
    <property type="entry name" value="SRP54_GTPase_dom"/>
</dbReference>
<feature type="binding site" evidence="10">
    <location>
        <begin position="109"/>
        <end position="116"/>
    </location>
    <ligand>
        <name>GTP</name>
        <dbReference type="ChEBI" id="CHEBI:37565"/>
    </ligand>
</feature>
<evidence type="ECO:0000256" key="7">
    <source>
        <dbReference type="ARBA" id="ARBA00023136"/>
    </source>
</evidence>
<dbReference type="GO" id="GO:0005737">
    <property type="term" value="C:cytoplasm"/>
    <property type="evidence" value="ECO:0007669"/>
    <property type="project" value="UniProtKB-SubCell"/>
</dbReference>
<dbReference type="Pfam" id="PF00448">
    <property type="entry name" value="SRP54"/>
    <property type="match status" value="1"/>
</dbReference>
<dbReference type="CDD" id="cd17874">
    <property type="entry name" value="FtsY"/>
    <property type="match status" value="1"/>
</dbReference>
<reference evidence="15 16" key="1">
    <citation type="submission" date="2018-10" db="EMBL/GenBank/DDBJ databases">
        <title>Iterative Subtractive Binning of Freshwater Chronoseries Metagenomes Recovers Nearly Complete Genomes from over Four Hundred Novel Species.</title>
        <authorList>
            <person name="Rodriguez-R L.M."/>
            <person name="Tsementzi D."/>
            <person name="Luo C."/>
            <person name="Konstantinidis K.T."/>
        </authorList>
    </citation>
    <scope>NUCLEOTIDE SEQUENCE [LARGE SCALE GENOMIC DNA]</scope>
    <source>
        <strain evidence="15">WB7_2B_003</strain>
        <strain evidence="14">WB8_2A_004</strain>
    </source>
</reference>
<comment type="catalytic activity">
    <reaction evidence="9 10">
        <text>GTP + H2O = GDP + phosphate + H(+)</text>
        <dbReference type="Rhea" id="RHEA:19669"/>
        <dbReference type="ChEBI" id="CHEBI:15377"/>
        <dbReference type="ChEBI" id="CHEBI:15378"/>
        <dbReference type="ChEBI" id="CHEBI:37565"/>
        <dbReference type="ChEBI" id="CHEBI:43474"/>
        <dbReference type="ChEBI" id="CHEBI:58189"/>
        <dbReference type="EC" id="3.6.5.4"/>
    </reaction>
</comment>
<dbReference type="InterPro" id="IPR003593">
    <property type="entry name" value="AAA+_ATPase"/>
</dbReference>
<dbReference type="Gene3D" id="3.40.50.300">
    <property type="entry name" value="P-loop containing nucleotide triphosphate hydrolases"/>
    <property type="match status" value="1"/>
</dbReference>
<keyword evidence="2 10" id="KW-1003">Cell membrane</keyword>
<evidence type="ECO:0000313" key="15">
    <source>
        <dbReference type="EMBL" id="NCU63042.1"/>
    </source>
</evidence>
<evidence type="ECO:0000256" key="9">
    <source>
        <dbReference type="ARBA" id="ARBA00048027"/>
    </source>
</evidence>
<dbReference type="EC" id="3.6.5.4" evidence="10"/>
<dbReference type="Proteomes" id="UP000747791">
    <property type="component" value="Unassembled WGS sequence"/>
</dbReference>
<dbReference type="Gene3D" id="1.20.120.140">
    <property type="entry name" value="Signal recognition particle SRP54, nucleotide-binding domain"/>
    <property type="match status" value="1"/>
</dbReference>
<dbReference type="GO" id="GO:0005525">
    <property type="term" value="F:GTP binding"/>
    <property type="evidence" value="ECO:0007669"/>
    <property type="project" value="UniProtKB-UniRule"/>
</dbReference>
<dbReference type="EMBL" id="RGGN01000098">
    <property type="protein sequence ID" value="NCU63042.1"/>
    <property type="molecule type" value="Genomic_DNA"/>
</dbReference>
<evidence type="ECO:0000256" key="1">
    <source>
        <dbReference type="ARBA" id="ARBA00004515"/>
    </source>
</evidence>
<dbReference type="SMART" id="SM00963">
    <property type="entry name" value="SRP54_N"/>
    <property type="match status" value="1"/>
</dbReference>
<dbReference type="PANTHER" id="PTHR43134">
    <property type="entry name" value="SIGNAL RECOGNITION PARTICLE RECEPTOR SUBUNIT ALPHA"/>
    <property type="match status" value="1"/>
</dbReference>
<dbReference type="GO" id="GO:0005886">
    <property type="term" value="C:plasma membrane"/>
    <property type="evidence" value="ECO:0007669"/>
    <property type="project" value="UniProtKB-SubCell"/>
</dbReference>
<dbReference type="Proteomes" id="UP000572953">
    <property type="component" value="Unassembled WGS sequence"/>
</dbReference>
<evidence type="ECO:0000313" key="16">
    <source>
        <dbReference type="Proteomes" id="UP000572953"/>
    </source>
</evidence>